<accession>A0AAE0RNR3</accession>
<sequence>MTGLSLFTDRSKTFSSCRGIQLLCSGDWRADVTGIEGPTIAGVADGDGLVGTLTGAIEHGETMSNGLADEGFSIVPGIFAFFTDTADAVDDTFLLPPTPKGKELQGIAWL</sequence>
<dbReference type="AlphaFoldDB" id="A0AAE0RNR3"/>
<reference evidence="1" key="2">
    <citation type="journal article" date="2021" name="Genome Biol. Evol.">
        <title>Developing a high-quality reference genome for a parasitic bivalve with doubly uniparental inheritance (Bivalvia: Unionida).</title>
        <authorList>
            <person name="Smith C.H."/>
        </authorList>
    </citation>
    <scope>NUCLEOTIDE SEQUENCE</scope>
    <source>
        <strain evidence="1">CHS0354</strain>
        <tissue evidence="1">Mantle</tissue>
    </source>
</reference>
<comment type="caution">
    <text evidence="1">The sequence shown here is derived from an EMBL/GenBank/DDBJ whole genome shotgun (WGS) entry which is preliminary data.</text>
</comment>
<evidence type="ECO:0000313" key="2">
    <source>
        <dbReference type="Proteomes" id="UP001195483"/>
    </source>
</evidence>
<name>A0AAE0RNR3_9BIVA</name>
<organism evidence="1 2">
    <name type="scientific">Potamilus streckersoni</name>
    <dbReference type="NCBI Taxonomy" id="2493646"/>
    <lineage>
        <taxon>Eukaryota</taxon>
        <taxon>Metazoa</taxon>
        <taxon>Spiralia</taxon>
        <taxon>Lophotrochozoa</taxon>
        <taxon>Mollusca</taxon>
        <taxon>Bivalvia</taxon>
        <taxon>Autobranchia</taxon>
        <taxon>Heteroconchia</taxon>
        <taxon>Palaeoheterodonta</taxon>
        <taxon>Unionida</taxon>
        <taxon>Unionoidea</taxon>
        <taxon>Unionidae</taxon>
        <taxon>Ambleminae</taxon>
        <taxon>Lampsilini</taxon>
        <taxon>Potamilus</taxon>
    </lineage>
</organism>
<keyword evidence="2" id="KW-1185">Reference proteome</keyword>
<reference evidence="1" key="1">
    <citation type="journal article" date="2021" name="Genome Biol. Evol.">
        <title>A High-Quality Reference Genome for a Parasitic Bivalve with Doubly Uniparental Inheritance (Bivalvia: Unionida).</title>
        <authorList>
            <person name="Smith C.H."/>
        </authorList>
    </citation>
    <scope>NUCLEOTIDE SEQUENCE</scope>
    <source>
        <strain evidence="1">CHS0354</strain>
    </source>
</reference>
<dbReference type="EMBL" id="JAEAOA010000779">
    <property type="protein sequence ID" value="KAK3576867.1"/>
    <property type="molecule type" value="Genomic_DNA"/>
</dbReference>
<reference evidence="1" key="3">
    <citation type="submission" date="2023-05" db="EMBL/GenBank/DDBJ databases">
        <authorList>
            <person name="Smith C.H."/>
        </authorList>
    </citation>
    <scope>NUCLEOTIDE SEQUENCE</scope>
    <source>
        <strain evidence="1">CHS0354</strain>
        <tissue evidence="1">Mantle</tissue>
    </source>
</reference>
<gene>
    <name evidence="1" type="ORF">CHS0354_012920</name>
</gene>
<evidence type="ECO:0000313" key="1">
    <source>
        <dbReference type="EMBL" id="KAK3576867.1"/>
    </source>
</evidence>
<proteinExistence type="predicted"/>
<protein>
    <submittedName>
        <fullName evidence="1">Uncharacterized protein</fullName>
    </submittedName>
</protein>
<dbReference type="Proteomes" id="UP001195483">
    <property type="component" value="Unassembled WGS sequence"/>
</dbReference>